<dbReference type="Gene3D" id="3.30.1240.10">
    <property type="match status" value="1"/>
</dbReference>
<dbReference type="RefSeq" id="WP_209856340.1">
    <property type="nucleotide sequence ID" value="NZ_JAGGKV010000043.1"/>
</dbReference>
<dbReference type="PANTHER" id="PTHR10000:SF8">
    <property type="entry name" value="HAD SUPERFAMILY HYDROLASE-LIKE, TYPE 3"/>
    <property type="match status" value="1"/>
</dbReference>
<dbReference type="NCBIfam" id="TIGR01484">
    <property type="entry name" value="HAD-SF-IIB"/>
    <property type="match status" value="1"/>
</dbReference>
<reference evidence="1 2" key="1">
    <citation type="submission" date="2021-03" db="EMBL/GenBank/DDBJ databases">
        <title>Genomic Encyclopedia of Type Strains, Phase IV (KMG-IV): sequencing the most valuable type-strain genomes for metagenomic binning, comparative biology and taxonomic classification.</title>
        <authorList>
            <person name="Goeker M."/>
        </authorList>
    </citation>
    <scope>NUCLEOTIDE SEQUENCE [LARGE SCALE GENOMIC DNA]</scope>
    <source>
        <strain evidence="1 2">DSM 24950</strain>
    </source>
</reference>
<accession>A0ABS4IA53</accession>
<comment type="caution">
    <text evidence="1">The sequence shown here is derived from an EMBL/GenBank/DDBJ whole genome shotgun (WGS) entry which is preliminary data.</text>
</comment>
<dbReference type="Pfam" id="PF08282">
    <property type="entry name" value="Hydrolase_3"/>
    <property type="match status" value="1"/>
</dbReference>
<evidence type="ECO:0000313" key="2">
    <source>
        <dbReference type="Proteomes" id="UP001519344"/>
    </source>
</evidence>
<dbReference type="Gene3D" id="3.40.50.1000">
    <property type="entry name" value="HAD superfamily/HAD-like"/>
    <property type="match status" value="1"/>
</dbReference>
<sequence length="281" mass="31625">MNKGYYLTDLDGTLLRSNATVSEYTADIIQQALETGTAISYATARSYQSSSAVVSHIPWRYPIVLYNGALLFDPVHKRVLDGNFLDRERTEAILTIGKSRELVPLLFALDHEDQEKVLHEKLFRTGDVQFAASRPNDPRFSEVKKLSCPHNLRTLLVTYIGLLEELEPLKKAVAYVFGSEIHIHMMKDNYIENHYFLEFSHPKANKQEGLLLWAKHVGCTSEDITVFGDNLNDVGMFLAAGRKIAVENAHPEILTMADEIILSNDQDGVAAYMEARLKIGV</sequence>
<evidence type="ECO:0000313" key="1">
    <source>
        <dbReference type="EMBL" id="MBP1967812.1"/>
    </source>
</evidence>
<dbReference type="SUPFAM" id="SSF56784">
    <property type="entry name" value="HAD-like"/>
    <property type="match status" value="1"/>
</dbReference>
<dbReference type="InterPro" id="IPR023214">
    <property type="entry name" value="HAD_sf"/>
</dbReference>
<protein>
    <submittedName>
        <fullName evidence="1">Cof subfamily protein (Haloacid dehalogenase superfamily)</fullName>
    </submittedName>
</protein>
<gene>
    <name evidence="1" type="ORF">J2Z65_007094</name>
</gene>
<dbReference type="EMBL" id="JAGGKV010000043">
    <property type="protein sequence ID" value="MBP1967812.1"/>
    <property type="molecule type" value="Genomic_DNA"/>
</dbReference>
<keyword evidence="2" id="KW-1185">Reference proteome</keyword>
<proteinExistence type="predicted"/>
<dbReference type="InterPro" id="IPR036412">
    <property type="entry name" value="HAD-like_sf"/>
</dbReference>
<name>A0ABS4IA53_9BACL</name>
<organism evidence="1 2">
    <name type="scientific">Paenibacillus aceris</name>
    <dbReference type="NCBI Taxonomy" id="869555"/>
    <lineage>
        <taxon>Bacteria</taxon>
        <taxon>Bacillati</taxon>
        <taxon>Bacillota</taxon>
        <taxon>Bacilli</taxon>
        <taxon>Bacillales</taxon>
        <taxon>Paenibacillaceae</taxon>
        <taxon>Paenibacillus</taxon>
    </lineage>
</organism>
<dbReference type="PANTHER" id="PTHR10000">
    <property type="entry name" value="PHOSPHOSERINE PHOSPHATASE"/>
    <property type="match status" value="1"/>
</dbReference>
<dbReference type="InterPro" id="IPR006379">
    <property type="entry name" value="HAD-SF_hydro_IIB"/>
</dbReference>
<dbReference type="Proteomes" id="UP001519344">
    <property type="component" value="Unassembled WGS sequence"/>
</dbReference>